<geneLocation type="plasmid" evidence="6 7">
    <name>AZOBR_p1</name>
</geneLocation>
<dbReference type="PIRSF" id="PIRSF002741">
    <property type="entry name" value="MppA"/>
    <property type="match status" value="1"/>
</dbReference>
<dbReference type="InterPro" id="IPR030678">
    <property type="entry name" value="Peptide/Ni-bd"/>
</dbReference>
<evidence type="ECO:0000256" key="4">
    <source>
        <dbReference type="SAM" id="SignalP"/>
    </source>
</evidence>
<name>A0A9P1JTT3_9PROT</name>
<evidence type="ECO:0000256" key="3">
    <source>
        <dbReference type="ARBA" id="ARBA00022729"/>
    </source>
</evidence>
<dbReference type="PANTHER" id="PTHR30290:SF64">
    <property type="entry name" value="ABC TRANSPORTER PERIPLASMIC BINDING PROTEIN"/>
    <property type="match status" value="1"/>
</dbReference>
<protein>
    <submittedName>
        <fullName evidence="6">Oligopeptide transport protein (ABC superfamily, peri_bind)</fullName>
    </submittedName>
</protein>
<evidence type="ECO:0000313" key="6">
    <source>
        <dbReference type="EMBL" id="CCC99572.1"/>
    </source>
</evidence>
<dbReference type="SUPFAM" id="SSF53850">
    <property type="entry name" value="Periplasmic binding protein-like II"/>
    <property type="match status" value="1"/>
</dbReference>
<dbReference type="GO" id="GO:1904680">
    <property type="term" value="F:peptide transmembrane transporter activity"/>
    <property type="evidence" value="ECO:0007669"/>
    <property type="project" value="TreeGrafter"/>
</dbReference>
<sequence length="610" mass="68144">MRRVAAGLLMGLIAAAAAVAGPAGAQPQHGMARHGMALYGEPKYGPDFRHFDYVNPDAPKGGKVTLQAIGSFDTLNPFTLRGVPAAGATLIYDTLMTGSADEPFTEYGLLAESVEMPEDRSSITFNLRSGARWHDGKPVTAEDVVFSFTILTESHPFYRSYYGAVDKVEADGERRVRFTFKPGDNRELPMIVGQLPVLPKHYWEGKDFQSTTLEPPLGSGPYRIASFDPGRGITYERVADYWGKDLPVNVGRNNFGSMAYEYYRDASVALQAFRGGLYDFRQENVAKTWATGYDFDAVRDGKVVKEEIANEVPAGMQGFVFNTRRPVFANPKVRQAIAYAFDFEWTNQTLFYGAYKRTESYFENSPLQSRDLPQGRELAILEPLRGKIPAEVFEKTYHPPSTEGQNGLRRNLLEAKRLLDEAGTDVRNGVRVDVATGTPLDFEILLDSPTFERVTLPFIENLKRLGIRASIRTVDTTQYENRTRDFDFDMVVHVWPQSLSPGNEQTGYWGSAFADRPGSQNMAGVRSEAVDHLIGEIVRANSQEDLKAAVSALDRVLLWNHYVVPHWYSGVYRVAYWSRLKRPDTVPPYSISFDAWWLSDASSAGPGKAP</sequence>
<dbReference type="CDD" id="cd08497">
    <property type="entry name" value="MbnE-like"/>
    <property type="match status" value="1"/>
</dbReference>
<feature type="chain" id="PRO_5040277334" evidence="4">
    <location>
        <begin position="26"/>
        <end position="610"/>
    </location>
</feature>
<dbReference type="InterPro" id="IPR039424">
    <property type="entry name" value="SBP_5"/>
</dbReference>
<dbReference type="RefSeq" id="WP_014197082.1">
    <property type="nucleotide sequence ID" value="NC_016594.1"/>
</dbReference>
<feature type="domain" description="Solute-binding protein family 5" evidence="5">
    <location>
        <begin position="108"/>
        <end position="511"/>
    </location>
</feature>
<feature type="signal peptide" evidence="4">
    <location>
        <begin position="1"/>
        <end position="25"/>
    </location>
</feature>
<dbReference type="GO" id="GO:0030288">
    <property type="term" value="C:outer membrane-bounded periplasmic space"/>
    <property type="evidence" value="ECO:0007669"/>
    <property type="project" value="TreeGrafter"/>
</dbReference>
<dbReference type="PANTHER" id="PTHR30290">
    <property type="entry name" value="PERIPLASMIC BINDING COMPONENT OF ABC TRANSPORTER"/>
    <property type="match status" value="1"/>
</dbReference>
<dbReference type="InterPro" id="IPR000914">
    <property type="entry name" value="SBP_5_dom"/>
</dbReference>
<evidence type="ECO:0000259" key="5">
    <source>
        <dbReference type="Pfam" id="PF00496"/>
    </source>
</evidence>
<dbReference type="Gene3D" id="3.40.190.10">
    <property type="entry name" value="Periplasmic binding protein-like II"/>
    <property type="match status" value="1"/>
</dbReference>
<dbReference type="AlphaFoldDB" id="A0A9P1JTT3"/>
<evidence type="ECO:0000256" key="1">
    <source>
        <dbReference type="ARBA" id="ARBA00004418"/>
    </source>
</evidence>
<dbReference type="Gene3D" id="3.10.105.10">
    <property type="entry name" value="Dipeptide-binding Protein, Domain 3"/>
    <property type="match status" value="1"/>
</dbReference>
<dbReference type="FunFam" id="3.10.105.10:FF:000005">
    <property type="entry name" value="ABC transporter substrate-binding protein"/>
    <property type="match status" value="1"/>
</dbReference>
<comment type="subcellular location">
    <subcellularLocation>
        <location evidence="1">Periplasm</location>
    </subcellularLocation>
</comment>
<dbReference type="Proteomes" id="UP000007319">
    <property type="component" value="Plasmid AZOBR_p1"/>
</dbReference>
<keyword evidence="3 4" id="KW-0732">Signal</keyword>
<reference evidence="6 7" key="1">
    <citation type="journal article" date="2011" name="PLoS Genet.">
        <title>Azospirillum genomes reveal transition of bacteria from aquatic to terrestrial environments.</title>
        <authorList>
            <person name="Wisniewski-Dye F."/>
            <person name="Borziak K."/>
            <person name="Khalsa-Moyers G."/>
            <person name="Alexandre G."/>
            <person name="Sukharnikov L.O."/>
            <person name="Wuichet K."/>
            <person name="Hurst G.B."/>
            <person name="McDonald W.H."/>
            <person name="Robertson J.S."/>
            <person name="Barbe V."/>
            <person name="Calteau A."/>
            <person name="Rouy Z."/>
            <person name="Mangenot S."/>
            <person name="Prigent-Combaret C."/>
            <person name="Normand P."/>
            <person name="Boyer M."/>
            <person name="Siguier P."/>
            <person name="Dessaux Y."/>
            <person name="Elmerich C."/>
            <person name="Condemine G."/>
            <person name="Krishnen G."/>
            <person name="Kennedy I."/>
            <person name="Paterson A.H."/>
            <person name="Gonzalez V."/>
            <person name="Mavingui P."/>
            <person name="Zhulin I.B."/>
        </authorList>
    </citation>
    <scope>NUCLEOTIDE SEQUENCE [LARGE SCALE GENOMIC DNA]</scope>
    <source>
        <strain evidence="6 7">Sp245</strain>
    </source>
</reference>
<keyword evidence="6" id="KW-0614">Plasmid</keyword>
<dbReference type="GO" id="GO:0043190">
    <property type="term" value="C:ATP-binding cassette (ABC) transporter complex"/>
    <property type="evidence" value="ECO:0007669"/>
    <property type="project" value="InterPro"/>
</dbReference>
<dbReference type="GO" id="GO:0042884">
    <property type="term" value="P:microcin transport"/>
    <property type="evidence" value="ECO:0007669"/>
    <property type="project" value="TreeGrafter"/>
</dbReference>
<organism evidence="6 7">
    <name type="scientific">Azospirillum baldaniorum</name>
    <dbReference type="NCBI Taxonomy" id="1064539"/>
    <lineage>
        <taxon>Bacteria</taxon>
        <taxon>Pseudomonadati</taxon>
        <taxon>Pseudomonadota</taxon>
        <taxon>Alphaproteobacteria</taxon>
        <taxon>Rhodospirillales</taxon>
        <taxon>Azospirillaceae</taxon>
        <taxon>Azospirillum</taxon>
    </lineage>
</organism>
<accession>A0A9P1JTT3</accession>
<comment type="similarity">
    <text evidence="2">Belongs to the bacterial solute-binding protein 5 family.</text>
</comment>
<dbReference type="EMBL" id="HE577328">
    <property type="protein sequence ID" value="CCC99572.1"/>
    <property type="molecule type" value="Genomic_DNA"/>
</dbReference>
<dbReference type="GO" id="GO:0015833">
    <property type="term" value="P:peptide transport"/>
    <property type="evidence" value="ECO:0007669"/>
    <property type="project" value="TreeGrafter"/>
</dbReference>
<keyword evidence="7" id="KW-1185">Reference proteome</keyword>
<dbReference type="KEGG" id="abs:AZOBR_p110048"/>
<evidence type="ECO:0000313" key="7">
    <source>
        <dbReference type="Proteomes" id="UP000007319"/>
    </source>
</evidence>
<proteinExistence type="inferred from homology"/>
<evidence type="ECO:0000256" key="2">
    <source>
        <dbReference type="ARBA" id="ARBA00005695"/>
    </source>
</evidence>
<dbReference type="Pfam" id="PF00496">
    <property type="entry name" value="SBP_bac_5"/>
    <property type="match status" value="1"/>
</dbReference>
<gene>
    <name evidence="6" type="ORF">AZOBR_p110048</name>
</gene>